<dbReference type="Proteomes" id="UP000218418">
    <property type="component" value="Chromosome"/>
</dbReference>
<name>A0A1Z4LMS3_9CYAN</name>
<accession>A0A1Z4LMS3</accession>
<dbReference type="EMBL" id="AP018227">
    <property type="protein sequence ID" value="BAY82398.1"/>
    <property type="molecule type" value="Genomic_DNA"/>
</dbReference>
<dbReference type="AlphaFoldDB" id="A0A1Z4LMS3"/>
<feature type="chain" id="PRO_5012803181" evidence="1">
    <location>
        <begin position="22"/>
        <end position="259"/>
    </location>
</feature>
<dbReference type="OrthoDB" id="570172at2"/>
<sequence length="259" mass="28715">MKKTIFITLSITLIATFPAIAQVGNVWSDFKSYASDLQQYLTDNISDTQPLDSEAQTAINSFNGELNIPNPVAVRRSLNDDITINSLSDNFENNPAVNAKLVGNQIDRQLTRAVAVGVLGEEAQIRTQIKLENLEESLIRTSDSIQEIRENSANVLDDITETAVNISNPLSPLLGQSQSRLIELQLKNIEIENQQSKMIAEDLGQTIRLNHNLQYSNLNLANISQEIEELNRSRRVNTSAEAARLLRTTSQVDLSGRGN</sequence>
<gene>
    <name evidence="2" type="ORF">NIES267_18780</name>
</gene>
<proteinExistence type="predicted"/>
<organism evidence="2 3">
    <name type="scientific">Calothrix parasitica NIES-267</name>
    <dbReference type="NCBI Taxonomy" id="1973488"/>
    <lineage>
        <taxon>Bacteria</taxon>
        <taxon>Bacillati</taxon>
        <taxon>Cyanobacteriota</taxon>
        <taxon>Cyanophyceae</taxon>
        <taxon>Nostocales</taxon>
        <taxon>Calotrichaceae</taxon>
        <taxon>Calothrix</taxon>
    </lineage>
</organism>
<protein>
    <submittedName>
        <fullName evidence="2">Uncharacterized protein</fullName>
    </submittedName>
</protein>
<evidence type="ECO:0000313" key="2">
    <source>
        <dbReference type="EMBL" id="BAY82398.1"/>
    </source>
</evidence>
<evidence type="ECO:0000313" key="3">
    <source>
        <dbReference type="Proteomes" id="UP000218418"/>
    </source>
</evidence>
<evidence type="ECO:0000256" key="1">
    <source>
        <dbReference type="SAM" id="SignalP"/>
    </source>
</evidence>
<feature type="signal peptide" evidence="1">
    <location>
        <begin position="1"/>
        <end position="21"/>
    </location>
</feature>
<keyword evidence="1" id="KW-0732">Signal</keyword>
<reference evidence="2 3" key="1">
    <citation type="submission" date="2017-06" db="EMBL/GenBank/DDBJ databases">
        <title>Genome sequencing of cyanobaciteial culture collection at National Institute for Environmental Studies (NIES).</title>
        <authorList>
            <person name="Hirose Y."/>
            <person name="Shimura Y."/>
            <person name="Fujisawa T."/>
            <person name="Nakamura Y."/>
            <person name="Kawachi M."/>
        </authorList>
    </citation>
    <scope>NUCLEOTIDE SEQUENCE [LARGE SCALE GENOMIC DNA]</scope>
    <source>
        <strain evidence="2 3">NIES-267</strain>
    </source>
</reference>
<keyword evidence="3" id="KW-1185">Reference proteome</keyword>